<evidence type="ECO:0000313" key="4">
    <source>
        <dbReference type="EMBL" id="CAL7933916.1"/>
    </source>
</evidence>
<dbReference type="Pfam" id="PF13868">
    <property type="entry name" value="TPH"/>
    <property type="match status" value="1"/>
</dbReference>
<evidence type="ECO:0000256" key="1">
    <source>
        <dbReference type="ARBA" id="ARBA00023054"/>
    </source>
</evidence>
<proteinExistence type="predicted"/>
<dbReference type="Proteomes" id="UP001642520">
    <property type="component" value="Unassembled WGS sequence"/>
</dbReference>
<evidence type="ECO:0000259" key="3">
    <source>
        <dbReference type="Pfam" id="PF13868"/>
    </source>
</evidence>
<organism evidence="4 5">
    <name type="scientific">Xylocopa violacea</name>
    <name type="common">Violet carpenter bee</name>
    <name type="synonym">Apis violacea</name>
    <dbReference type="NCBI Taxonomy" id="135666"/>
    <lineage>
        <taxon>Eukaryota</taxon>
        <taxon>Metazoa</taxon>
        <taxon>Ecdysozoa</taxon>
        <taxon>Arthropoda</taxon>
        <taxon>Hexapoda</taxon>
        <taxon>Insecta</taxon>
        <taxon>Pterygota</taxon>
        <taxon>Neoptera</taxon>
        <taxon>Endopterygota</taxon>
        <taxon>Hymenoptera</taxon>
        <taxon>Apocrita</taxon>
        <taxon>Aculeata</taxon>
        <taxon>Apoidea</taxon>
        <taxon>Anthophila</taxon>
        <taxon>Apidae</taxon>
        <taxon>Xylocopa</taxon>
        <taxon>Xylocopa</taxon>
    </lineage>
</organism>
<feature type="domain" description="Trichohyalin-plectin-homology" evidence="3">
    <location>
        <begin position="3"/>
        <end position="330"/>
    </location>
</feature>
<gene>
    <name evidence="4" type="ORF">XYLVIOL_LOCUS723</name>
</gene>
<dbReference type="EMBL" id="CAXAJV020001281">
    <property type="protein sequence ID" value="CAL7933916.1"/>
    <property type="molecule type" value="Genomic_DNA"/>
</dbReference>
<name>A0ABP1N2F5_XYLVO</name>
<sequence>MCRRINQGFLLSECLRELDAQLKFRETLKNIDKEQEIAQVNLMKDDVAKYQKEMKQKAEEQLEKRRNYAIELKRQIEENKNTLLIKNKEEFEAEKQDQINMTQCLQDMKEYEAQQLQNKKERLKKFFNDAIEEKKQFDLKLKDEEEFENRANEIYRNAKLQIQKIHKAVVQKEREEKEKKAELISEKFRTFLKSKKEVEERILKKAQEEQEEQYKEEQRMKQEREIQIRKELQNFQMEAMAKKAKQLQEERELKTWEIMQRFKKAECDKDREAEERKQQWNKKIEYAKSLKKYISEKEAEREQEKLAEDEAINMNKIIEIENKKILDYAEEVINESKGVRPLYPILKAVEECKKEMGLIPPKKREEVISTEPKRRRKIRRCTKVVPEDKICYL</sequence>
<keyword evidence="1 2" id="KW-0175">Coiled coil</keyword>
<feature type="coiled-coil region" evidence="2">
    <location>
        <begin position="33"/>
        <end position="257"/>
    </location>
</feature>
<protein>
    <recommendedName>
        <fullName evidence="3">Trichohyalin-plectin-homology domain-containing protein</fullName>
    </recommendedName>
</protein>
<dbReference type="InterPro" id="IPR039986">
    <property type="entry name" value="CFAP210"/>
</dbReference>
<comment type="caution">
    <text evidence="4">The sequence shown here is derived from an EMBL/GenBank/DDBJ whole genome shotgun (WGS) entry which is preliminary data.</text>
</comment>
<keyword evidence="5" id="KW-1185">Reference proteome</keyword>
<evidence type="ECO:0000256" key="2">
    <source>
        <dbReference type="SAM" id="Coils"/>
    </source>
</evidence>
<dbReference type="PANTHER" id="PTHR28663">
    <property type="entry name" value="COILED-COIL DOMAIN-CONTAINING PROTEIN 173"/>
    <property type="match status" value="1"/>
</dbReference>
<accession>A0ABP1N2F5</accession>
<dbReference type="InterPro" id="IPR043597">
    <property type="entry name" value="TPH_dom"/>
</dbReference>
<reference evidence="4 5" key="1">
    <citation type="submission" date="2024-08" db="EMBL/GenBank/DDBJ databases">
        <authorList>
            <person name="Will J Nash"/>
            <person name="Angela Man"/>
            <person name="Seanna McTaggart"/>
            <person name="Kendall Baker"/>
            <person name="Tom Barker"/>
            <person name="Leah Catchpole"/>
            <person name="Alex Durrant"/>
            <person name="Karim Gharbi"/>
            <person name="Naomi Irish"/>
            <person name="Gemy Kaithakottil"/>
            <person name="Debby Ku"/>
            <person name="Aaliyah Providence"/>
            <person name="Felix Shaw"/>
            <person name="David Swarbreck"/>
            <person name="Chris Watkins"/>
            <person name="Ann M. McCartney"/>
            <person name="Giulio Formenti"/>
            <person name="Alice Mouton"/>
            <person name="Noel Vella"/>
            <person name="Bjorn M von Reumont"/>
            <person name="Adriana Vella"/>
            <person name="Wilfried Haerty"/>
        </authorList>
    </citation>
    <scope>NUCLEOTIDE SEQUENCE [LARGE SCALE GENOMIC DNA]</scope>
</reference>
<dbReference type="PANTHER" id="PTHR28663:SF1">
    <property type="entry name" value="CILIA- AND FLAGELLA- ASSOCIATED PROTEIN 210"/>
    <property type="match status" value="1"/>
</dbReference>
<evidence type="ECO:0000313" key="5">
    <source>
        <dbReference type="Proteomes" id="UP001642520"/>
    </source>
</evidence>